<dbReference type="InterPro" id="IPR006121">
    <property type="entry name" value="HMA_dom"/>
</dbReference>
<name>A0A285BYI2_9PROT</name>
<accession>A0A285BYI2</accession>
<evidence type="ECO:0000313" key="3">
    <source>
        <dbReference type="EMBL" id="SNX59956.1"/>
    </source>
</evidence>
<dbReference type="CDD" id="cd00371">
    <property type="entry name" value="HMA"/>
    <property type="match status" value="1"/>
</dbReference>
<dbReference type="PANTHER" id="PTHR46594:SF4">
    <property type="entry name" value="P-TYPE CATION-TRANSPORTING ATPASE"/>
    <property type="match status" value="1"/>
</dbReference>
<dbReference type="GO" id="GO:0046872">
    <property type="term" value="F:metal ion binding"/>
    <property type="evidence" value="ECO:0007669"/>
    <property type="project" value="UniProtKB-KW"/>
</dbReference>
<dbReference type="AlphaFoldDB" id="A0A285BYI2"/>
<dbReference type="PROSITE" id="PS50846">
    <property type="entry name" value="HMA_2"/>
    <property type="match status" value="1"/>
</dbReference>
<dbReference type="Proteomes" id="UP000242498">
    <property type="component" value="Chromosome I"/>
</dbReference>
<gene>
    <name evidence="3" type="ORF">SAMN06296273_1407</name>
</gene>
<dbReference type="Gene3D" id="3.30.70.100">
    <property type="match status" value="1"/>
</dbReference>
<dbReference type="EMBL" id="LT907782">
    <property type="protein sequence ID" value="SNX59956.1"/>
    <property type="molecule type" value="Genomic_DNA"/>
</dbReference>
<feature type="domain" description="HMA" evidence="2">
    <location>
        <begin position="3"/>
        <end position="69"/>
    </location>
</feature>
<evidence type="ECO:0000256" key="1">
    <source>
        <dbReference type="ARBA" id="ARBA00022723"/>
    </source>
</evidence>
<evidence type="ECO:0000259" key="2">
    <source>
        <dbReference type="PROSITE" id="PS50846"/>
    </source>
</evidence>
<reference evidence="3 4" key="1">
    <citation type="submission" date="2017-08" db="EMBL/GenBank/DDBJ databases">
        <authorList>
            <person name="de Groot N.N."/>
        </authorList>
    </citation>
    <scope>NUCLEOTIDE SEQUENCE [LARGE SCALE GENOMIC DNA]</scope>
    <source>
        <strain evidence="3 4">Nm15</strain>
    </source>
</reference>
<dbReference type="SUPFAM" id="SSF55008">
    <property type="entry name" value="HMA, heavy metal-associated domain"/>
    <property type="match status" value="1"/>
</dbReference>
<sequence>MMQTATIIIKGMTCIGCVNSVKTVLKNLSGITRAEVTLEPAQASIQYDSNNINIDQIKEAIVDAGFEVIN</sequence>
<organism evidence="3 4">
    <name type="scientific">Nitrosomonas ureae</name>
    <dbReference type="NCBI Taxonomy" id="44577"/>
    <lineage>
        <taxon>Bacteria</taxon>
        <taxon>Pseudomonadati</taxon>
        <taxon>Pseudomonadota</taxon>
        <taxon>Betaproteobacteria</taxon>
        <taxon>Nitrosomonadales</taxon>
        <taxon>Nitrosomonadaceae</taxon>
        <taxon>Nitrosomonas</taxon>
    </lineage>
</organism>
<protein>
    <submittedName>
        <fullName evidence="3">Copper chaperone</fullName>
    </submittedName>
</protein>
<dbReference type="PANTHER" id="PTHR46594">
    <property type="entry name" value="P-TYPE CATION-TRANSPORTING ATPASE"/>
    <property type="match status" value="1"/>
</dbReference>
<dbReference type="InterPro" id="IPR017969">
    <property type="entry name" value="Heavy-metal-associated_CS"/>
</dbReference>
<keyword evidence="1" id="KW-0479">Metal-binding</keyword>
<evidence type="ECO:0000313" key="4">
    <source>
        <dbReference type="Proteomes" id="UP000242498"/>
    </source>
</evidence>
<dbReference type="InterPro" id="IPR036163">
    <property type="entry name" value="HMA_dom_sf"/>
</dbReference>
<dbReference type="PROSITE" id="PS01047">
    <property type="entry name" value="HMA_1"/>
    <property type="match status" value="1"/>
</dbReference>
<dbReference type="RefSeq" id="WP_231990427.1">
    <property type="nucleotide sequence ID" value="NZ_LT907782.1"/>
</dbReference>
<proteinExistence type="predicted"/>
<dbReference type="FunFam" id="3.30.70.100:FF:000005">
    <property type="entry name" value="Copper-exporting P-type ATPase A"/>
    <property type="match status" value="1"/>
</dbReference>
<dbReference type="Pfam" id="PF00403">
    <property type="entry name" value="HMA"/>
    <property type="match status" value="1"/>
</dbReference>
<dbReference type="InterPro" id="IPR001802">
    <property type="entry name" value="MerP/CopZ"/>
</dbReference>
<dbReference type="PRINTS" id="PR00946">
    <property type="entry name" value="HGSCAVENGER"/>
</dbReference>